<organism evidence="2 3">
    <name type="scientific">Pangasianodon hypophthalmus</name>
    <name type="common">Striped catfish</name>
    <name type="synonym">Helicophagus hypophthalmus</name>
    <dbReference type="NCBI Taxonomy" id="310915"/>
    <lineage>
        <taxon>Eukaryota</taxon>
        <taxon>Metazoa</taxon>
        <taxon>Chordata</taxon>
        <taxon>Craniata</taxon>
        <taxon>Vertebrata</taxon>
        <taxon>Euteleostomi</taxon>
        <taxon>Actinopterygii</taxon>
        <taxon>Neopterygii</taxon>
        <taxon>Teleostei</taxon>
        <taxon>Ostariophysi</taxon>
        <taxon>Siluriformes</taxon>
        <taxon>Pangasiidae</taxon>
        <taxon>Pangasianodon</taxon>
    </lineage>
</organism>
<dbReference type="Proteomes" id="UP000327468">
    <property type="component" value="Chromosome 11"/>
</dbReference>
<evidence type="ECO:0000256" key="1">
    <source>
        <dbReference type="SAM" id="MobiDB-lite"/>
    </source>
</evidence>
<accession>A0A5N5MWF7</accession>
<keyword evidence="3" id="KW-1185">Reference proteome</keyword>
<reference evidence="2 3" key="1">
    <citation type="submission" date="2019-06" db="EMBL/GenBank/DDBJ databases">
        <title>A chromosome-scale genome assembly of the striped catfish, Pangasianodon hypophthalmus.</title>
        <authorList>
            <person name="Wen M."/>
            <person name="Zahm M."/>
            <person name="Roques C."/>
            <person name="Cabau C."/>
            <person name="Klopp C."/>
            <person name="Donnadieu C."/>
            <person name="Jouanno E."/>
            <person name="Avarre J.-C."/>
            <person name="Campet M."/>
            <person name="Ha T.T.T."/>
            <person name="Dugue R."/>
            <person name="Lampietro C."/>
            <person name="Louis A."/>
            <person name="Herpin A."/>
            <person name="Echchiki A."/>
            <person name="Berthelot C."/>
            <person name="Parey E."/>
            <person name="Roest-Crollius H."/>
            <person name="Braasch I."/>
            <person name="Postlethwait J."/>
            <person name="Bobe J."/>
            <person name="Montfort J."/>
            <person name="Bouchez O."/>
            <person name="Begum T."/>
            <person name="Schartl M."/>
            <person name="Guiguen Y."/>
        </authorList>
    </citation>
    <scope>NUCLEOTIDE SEQUENCE [LARGE SCALE GENOMIC DNA]</scope>
    <source>
        <strain evidence="2 3">Indonesia</strain>
        <tissue evidence="2">Blood</tissue>
    </source>
</reference>
<comment type="caution">
    <text evidence="2">The sequence shown here is derived from an EMBL/GenBank/DDBJ whole genome shotgun (WGS) entry which is preliminary data.</text>
</comment>
<dbReference type="AlphaFoldDB" id="A0A5N5MWF7"/>
<evidence type="ECO:0000313" key="3">
    <source>
        <dbReference type="Proteomes" id="UP000327468"/>
    </source>
</evidence>
<protein>
    <submittedName>
        <fullName evidence="2">Uncharacterized protein</fullName>
    </submittedName>
</protein>
<dbReference type="EMBL" id="VFJC01000012">
    <property type="protein sequence ID" value="KAB5559490.1"/>
    <property type="molecule type" value="Genomic_DNA"/>
</dbReference>
<gene>
    <name evidence="2" type="ORF">PHYPO_G00029730</name>
</gene>
<evidence type="ECO:0000313" key="2">
    <source>
        <dbReference type="EMBL" id="KAB5559490.1"/>
    </source>
</evidence>
<proteinExistence type="predicted"/>
<sequence>MLTEQLHTHTHTYSGLQSYFQSTETIPSSCTILHPLRLELKWYVPPPLCPPVPAASSITALPCILRFSLRTILWPFSVSLKVQLSETSIYSVSTRLAQGQRGIKEGRKKDIQKYPKDKKHPPRIDHPYGVEG</sequence>
<name>A0A5N5MWF7_PANHP</name>
<feature type="compositionally biased region" description="Basic and acidic residues" evidence="1">
    <location>
        <begin position="102"/>
        <end position="115"/>
    </location>
</feature>
<feature type="compositionally biased region" description="Basic and acidic residues" evidence="1">
    <location>
        <begin position="122"/>
        <end position="132"/>
    </location>
</feature>
<feature type="region of interest" description="Disordered" evidence="1">
    <location>
        <begin position="96"/>
        <end position="132"/>
    </location>
</feature>